<dbReference type="RefSeq" id="XP_003559344.1">
    <property type="nucleotide sequence ID" value="XM_003559296.2"/>
</dbReference>
<comment type="similarity">
    <text evidence="1">Belongs to the LOB domain-containing protein family.</text>
</comment>
<dbReference type="EnsemblPlants" id="KQK12827">
    <property type="protein sequence ID" value="KQK12827"/>
    <property type="gene ID" value="BRADI_1g06225v3"/>
</dbReference>
<sequence>MSASLDTEGNPRRCAACKYLRRRCARDCVLAPHFPASDPQRYACVQRFFGAGNVARMLQQLPAEERRAAADAMVVEASRRAQDPVYGCAGVIHRLQEEIRAVECELARTRAQIAMNQATRLPDLRDDDQQMPSVELLQGFLSG</sequence>
<dbReference type="PROSITE" id="PS50891">
    <property type="entry name" value="LOB"/>
    <property type="match status" value="1"/>
</dbReference>
<evidence type="ECO:0000256" key="1">
    <source>
        <dbReference type="ARBA" id="ARBA00005474"/>
    </source>
</evidence>
<protein>
    <recommendedName>
        <fullName evidence="2">LOB domain-containing protein</fullName>
    </recommendedName>
</protein>
<dbReference type="STRING" id="15368.A0A0Q3J4B9"/>
<reference evidence="3 4" key="1">
    <citation type="journal article" date="2010" name="Nature">
        <title>Genome sequencing and analysis of the model grass Brachypodium distachyon.</title>
        <authorList>
            <consortium name="International Brachypodium Initiative"/>
        </authorList>
    </citation>
    <scope>NUCLEOTIDE SEQUENCE [LARGE SCALE GENOMIC DNA]</scope>
    <source>
        <strain evidence="3">Bd21</strain>
        <strain evidence="4">cv. Bd21</strain>
    </source>
</reference>
<evidence type="ECO:0000313" key="5">
    <source>
        <dbReference type="Proteomes" id="UP000008810"/>
    </source>
</evidence>
<evidence type="ECO:0000313" key="3">
    <source>
        <dbReference type="EMBL" id="KQK12827.1"/>
    </source>
</evidence>
<dbReference type="InterPro" id="IPR004883">
    <property type="entry name" value="LOB"/>
</dbReference>
<keyword evidence="5" id="KW-1185">Reference proteome</keyword>
<evidence type="ECO:0000259" key="2">
    <source>
        <dbReference type="PROSITE" id="PS50891"/>
    </source>
</evidence>
<reference evidence="4" key="3">
    <citation type="submission" date="2018-08" db="UniProtKB">
        <authorList>
            <consortium name="EnsemblPlants"/>
        </authorList>
    </citation>
    <scope>IDENTIFICATION</scope>
    <source>
        <strain evidence="4">cv. Bd21</strain>
    </source>
</reference>
<dbReference type="Pfam" id="PF03195">
    <property type="entry name" value="LOB"/>
    <property type="match status" value="1"/>
</dbReference>
<dbReference type="PANTHER" id="PTHR31301:SF153">
    <property type="entry name" value="LOB DOMAIN-CONTAINING PROTEIN 26"/>
    <property type="match status" value="1"/>
</dbReference>
<dbReference type="OrthoDB" id="684652at2759"/>
<reference evidence="3" key="2">
    <citation type="submission" date="2017-06" db="EMBL/GenBank/DDBJ databases">
        <title>WGS assembly of Brachypodium distachyon.</title>
        <authorList>
            <consortium name="The International Brachypodium Initiative"/>
            <person name="Lucas S."/>
            <person name="Harmon-Smith M."/>
            <person name="Lail K."/>
            <person name="Tice H."/>
            <person name="Grimwood J."/>
            <person name="Bruce D."/>
            <person name="Barry K."/>
            <person name="Shu S."/>
            <person name="Lindquist E."/>
            <person name="Wang M."/>
            <person name="Pitluck S."/>
            <person name="Vogel J.P."/>
            <person name="Garvin D.F."/>
            <person name="Mockler T.C."/>
            <person name="Schmutz J."/>
            <person name="Rokhsar D."/>
            <person name="Bevan M.W."/>
        </authorList>
    </citation>
    <scope>NUCLEOTIDE SEQUENCE</scope>
    <source>
        <strain evidence="3">Bd21</strain>
    </source>
</reference>
<dbReference type="GO" id="GO:0005634">
    <property type="term" value="C:nucleus"/>
    <property type="evidence" value="ECO:0000318"/>
    <property type="project" value="GO_Central"/>
</dbReference>
<dbReference type="AlphaFoldDB" id="A0A0Q3J4B9"/>
<feature type="domain" description="LOB" evidence="2">
    <location>
        <begin position="12"/>
        <end position="113"/>
    </location>
</feature>
<dbReference type="KEGG" id="bdi:100823205"/>
<dbReference type="GeneID" id="100823205"/>
<dbReference type="SMR" id="A0A0Q3J4B9"/>
<accession>A0A0Q3J4B9</accession>
<dbReference type="EMBL" id="CM000880">
    <property type="protein sequence ID" value="KQK12827.1"/>
    <property type="molecule type" value="Genomic_DNA"/>
</dbReference>
<dbReference type="GO" id="GO:0001216">
    <property type="term" value="F:DNA-binding transcription activator activity"/>
    <property type="evidence" value="ECO:0000318"/>
    <property type="project" value="GO_Central"/>
</dbReference>
<evidence type="ECO:0000313" key="4">
    <source>
        <dbReference type="EnsemblPlants" id="KQK12827"/>
    </source>
</evidence>
<dbReference type="PANTHER" id="PTHR31301">
    <property type="entry name" value="LOB DOMAIN-CONTAINING PROTEIN 4-RELATED"/>
    <property type="match status" value="1"/>
</dbReference>
<organism evidence="3">
    <name type="scientific">Brachypodium distachyon</name>
    <name type="common">Purple false brome</name>
    <name type="synonym">Trachynia distachya</name>
    <dbReference type="NCBI Taxonomy" id="15368"/>
    <lineage>
        <taxon>Eukaryota</taxon>
        <taxon>Viridiplantae</taxon>
        <taxon>Streptophyta</taxon>
        <taxon>Embryophyta</taxon>
        <taxon>Tracheophyta</taxon>
        <taxon>Spermatophyta</taxon>
        <taxon>Magnoliopsida</taxon>
        <taxon>Liliopsida</taxon>
        <taxon>Poales</taxon>
        <taxon>Poaceae</taxon>
        <taxon>BOP clade</taxon>
        <taxon>Pooideae</taxon>
        <taxon>Stipodae</taxon>
        <taxon>Brachypodieae</taxon>
        <taxon>Brachypodium</taxon>
    </lineage>
</organism>
<proteinExistence type="inferred from homology"/>
<name>A0A0Q3J4B9_BRADI</name>
<gene>
    <name evidence="4" type="primary">LOC100823205</name>
    <name evidence="3" type="ORF">BRADI_1g06225v3</name>
</gene>
<dbReference type="GO" id="GO:0006355">
    <property type="term" value="P:regulation of DNA-templated transcription"/>
    <property type="evidence" value="ECO:0000318"/>
    <property type="project" value="GO_Central"/>
</dbReference>
<dbReference type="Proteomes" id="UP000008810">
    <property type="component" value="Chromosome 1"/>
</dbReference>
<dbReference type="Gramene" id="KQK12827">
    <property type="protein sequence ID" value="KQK12827"/>
    <property type="gene ID" value="BRADI_1g06225v3"/>
</dbReference>